<dbReference type="GeneID" id="93676515"/>
<gene>
    <name evidence="2" type="ORF">BGP84_06165</name>
</gene>
<dbReference type="Pfam" id="PF11679">
    <property type="entry name" value="DUF3275"/>
    <property type="match status" value="1"/>
</dbReference>
<evidence type="ECO:0000313" key="3">
    <source>
        <dbReference type="Proteomes" id="UP000237230"/>
    </source>
</evidence>
<evidence type="ECO:0000313" key="2">
    <source>
        <dbReference type="EMBL" id="POG09333.1"/>
    </source>
</evidence>
<reference evidence="2 3" key="2">
    <citation type="submission" date="2018-03" db="EMBL/GenBank/DDBJ databases">
        <title>Draft genome of Pseudomonas putida strain KH-21-114.</title>
        <authorList>
            <person name="Yoshizawa S."/>
            <person name="Khan N.H."/>
            <person name="Nishimura M."/>
            <person name="Chiura H.X."/>
            <person name="Ogura Y."/>
            <person name="Hayashi T."/>
            <person name="Kogure K."/>
        </authorList>
    </citation>
    <scope>NUCLEOTIDE SEQUENCE [LARGE SCALE GENOMIC DNA]</scope>
    <source>
        <strain evidence="2 3">KH-21-114</strain>
    </source>
</reference>
<dbReference type="InterPro" id="IPR021693">
    <property type="entry name" value="DUF3275"/>
</dbReference>
<feature type="region of interest" description="Disordered" evidence="1">
    <location>
        <begin position="82"/>
        <end position="145"/>
    </location>
</feature>
<dbReference type="OrthoDB" id="8445945at2"/>
<protein>
    <submittedName>
        <fullName evidence="2">Uncharacterized protein</fullName>
    </submittedName>
</protein>
<evidence type="ECO:0000256" key="1">
    <source>
        <dbReference type="SAM" id="MobiDB-lite"/>
    </source>
</evidence>
<sequence length="201" mass="22393">MISITGQLAIRTISGRLGLFNVGRLSTSIGEFTIKDALLDQYQEGKYRGDFAIKQIRPSYYSHGGRLVVEIRAELEGMTLEDVTGLSREDEEHLPTNVPDPLEEDGPPSTPIPPRRTPNTPARRPQTDAFASDEPFGMSPTAPPSTNDIDAELFGTVWPLGETVRLDTTVDRQRLRAQCTRLDQLGFTMDFKTQTWTRASL</sequence>
<name>A0A0P7CHK1_PSEPU</name>
<dbReference type="Proteomes" id="UP000237230">
    <property type="component" value="Unassembled WGS sequence"/>
</dbReference>
<dbReference type="EMBL" id="MINH01000019">
    <property type="protein sequence ID" value="POG09333.1"/>
    <property type="molecule type" value="Genomic_DNA"/>
</dbReference>
<accession>A0A0P7CHK1</accession>
<proteinExistence type="predicted"/>
<dbReference type="AlphaFoldDB" id="A0A0P7CHK1"/>
<comment type="caution">
    <text evidence="2">The sequence shown here is derived from an EMBL/GenBank/DDBJ whole genome shotgun (WGS) entry which is preliminary data.</text>
</comment>
<dbReference type="RefSeq" id="WP_023629563.1">
    <property type="nucleotide sequence ID" value="NZ_CAKNBT010000074.1"/>
</dbReference>
<organism evidence="2 3">
    <name type="scientific">Pseudomonas putida</name>
    <name type="common">Arthrobacter siderocapsulatus</name>
    <dbReference type="NCBI Taxonomy" id="303"/>
    <lineage>
        <taxon>Bacteria</taxon>
        <taxon>Pseudomonadati</taxon>
        <taxon>Pseudomonadota</taxon>
        <taxon>Gammaproteobacteria</taxon>
        <taxon>Pseudomonadales</taxon>
        <taxon>Pseudomonadaceae</taxon>
        <taxon>Pseudomonas</taxon>
    </lineage>
</organism>
<reference evidence="2 3" key="1">
    <citation type="submission" date="2016-08" db="EMBL/GenBank/DDBJ databases">
        <authorList>
            <person name="Seilhamer J.J."/>
        </authorList>
    </citation>
    <scope>NUCLEOTIDE SEQUENCE [LARGE SCALE GENOMIC DNA]</scope>
    <source>
        <strain evidence="2 3">KH-21-114</strain>
    </source>
</reference>